<dbReference type="Proteomes" id="UP001064048">
    <property type="component" value="Chromosome 18"/>
</dbReference>
<dbReference type="EMBL" id="CM046118">
    <property type="protein sequence ID" value="KAI8437870.1"/>
    <property type="molecule type" value="Genomic_DNA"/>
</dbReference>
<sequence>MVMVMIVVLIMMIGDDDAKEIGFLFFAPNERKNGQAEQSRRETTDYKNRETSKHKLYNTALQYFDNTLCVKSRRQTCSVVHMQKRNWKTDSFLPVKQCEAIRPLNRHPQLARIDKTAEEMLHYIYQVQ</sequence>
<proteinExistence type="predicted"/>
<keyword evidence="2" id="KW-1185">Reference proteome</keyword>
<comment type="caution">
    <text evidence="1">The sequence shown here is derived from an EMBL/GenBank/DDBJ whole genome shotgun (WGS) entry which is preliminary data.</text>
</comment>
<accession>A0ACC0KNM0</accession>
<reference evidence="1 2" key="1">
    <citation type="journal article" date="2022" name="Genome Biol. Evol.">
        <title>The Spruce Budworm Genome: Reconstructing the Evolutionary History of Antifreeze Proteins.</title>
        <authorList>
            <person name="Beliveau C."/>
            <person name="Gagne P."/>
            <person name="Picq S."/>
            <person name="Vernygora O."/>
            <person name="Keeling C.I."/>
            <person name="Pinkney K."/>
            <person name="Doucet D."/>
            <person name="Wen F."/>
            <person name="Johnston J.S."/>
            <person name="Maaroufi H."/>
            <person name="Boyle B."/>
            <person name="Laroche J."/>
            <person name="Dewar K."/>
            <person name="Juretic N."/>
            <person name="Blackburn G."/>
            <person name="Nisole A."/>
            <person name="Brunet B."/>
            <person name="Brandao M."/>
            <person name="Lumley L."/>
            <person name="Duan J."/>
            <person name="Quan G."/>
            <person name="Lucarotti C.J."/>
            <person name="Roe A.D."/>
            <person name="Sperling F.A.H."/>
            <person name="Levesque R.C."/>
            <person name="Cusson M."/>
        </authorList>
    </citation>
    <scope>NUCLEOTIDE SEQUENCE [LARGE SCALE GENOMIC DNA]</scope>
    <source>
        <strain evidence="1">Glfc:IPQL:Cfum</strain>
    </source>
</reference>
<gene>
    <name evidence="1" type="ORF">MSG28_010555</name>
</gene>
<name>A0ACC0KNM0_CHOFU</name>
<protein>
    <submittedName>
        <fullName evidence="1">Uncharacterized protein</fullName>
    </submittedName>
</protein>
<evidence type="ECO:0000313" key="1">
    <source>
        <dbReference type="EMBL" id="KAI8437870.1"/>
    </source>
</evidence>
<organism evidence="1 2">
    <name type="scientific">Choristoneura fumiferana</name>
    <name type="common">Spruce budworm moth</name>
    <name type="synonym">Archips fumiferana</name>
    <dbReference type="NCBI Taxonomy" id="7141"/>
    <lineage>
        <taxon>Eukaryota</taxon>
        <taxon>Metazoa</taxon>
        <taxon>Ecdysozoa</taxon>
        <taxon>Arthropoda</taxon>
        <taxon>Hexapoda</taxon>
        <taxon>Insecta</taxon>
        <taxon>Pterygota</taxon>
        <taxon>Neoptera</taxon>
        <taxon>Endopterygota</taxon>
        <taxon>Lepidoptera</taxon>
        <taxon>Glossata</taxon>
        <taxon>Ditrysia</taxon>
        <taxon>Tortricoidea</taxon>
        <taxon>Tortricidae</taxon>
        <taxon>Tortricinae</taxon>
        <taxon>Choristoneura</taxon>
    </lineage>
</organism>
<evidence type="ECO:0000313" key="2">
    <source>
        <dbReference type="Proteomes" id="UP001064048"/>
    </source>
</evidence>